<dbReference type="RefSeq" id="WP_322776647.1">
    <property type="nucleotide sequence ID" value="NZ_JARJFB010000042.1"/>
</dbReference>
<name>A0ABU5NC57_9RICK</name>
<evidence type="ECO:0000313" key="1">
    <source>
        <dbReference type="EMBL" id="MEA0970748.1"/>
    </source>
</evidence>
<organism evidence="1 2">
    <name type="scientific">Candidatus Megaera venefica</name>
    <dbReference type="NCBI Taxonomy" id="2055910"/>
    <lineage>
        <taxon>Bacteria</taxon>
        <taxon>Pseudomonadati</taxon>
        <taxon>Pseudomonadota</taxon>
        <taxon>Alphaproteobacteria</taxon>
        <taxon>Rickettsiales</taxon>
        <taxon>Rickettsiaceae</taxon>
        <taxon>Candidatus Megaera</taxon>
    </lineage>
</organism>
<evidence type="ECO:0000313" key="2">
    <source>
        <dbReference type="Proteomes" id="UP001291687"/>
    </source>
</evidence>
<gene>
    <name evidence="1" type="ORF">Megvenef_00716</name>
</gene>
<reference evidence="1 2" key="1">
    <citation type="submission" date="2023-03" db="EMBL/GenBank/DDBJ databases">
        <title>Host association and intracellularity evolved multiple times independently in the Rickettsiales.</title>
        <authorList>
            <person name="Castelli M."/>
            <person name="Nardi T."/>
            <person name="Gammuto L."/>
            <person name="Bellinzona G."/>
            <person name="Sabaneyeva E."/>
            <person name="Potekhin A."/>
            <person name="Serra V."/>
            <person name="Petroni G."/>
            <person name="Sassera D."/>
        </authorList>
    </citation>
    <scope>NUCLEOTIDE SEQUENCE [LARGE SCALE GENOMIC DNA]</scope>
    <source>
        <strain evidence="1 2">Sr 2-6</strain>
    </source>
</reference>
<keyword evidence="2" id="KW-1185">Reference proteome</keyword>
<dbReference type="EMBL" id="JARJFB010000042">
    <property type="protein sequence ID" value="MEA0970748.1"/>
    <property type="molecule type" value="Genomic_DNA"/>
</dbReference>
<protein>
    <submittedName>
        <fullName evidence="1">Uncharacterized protein</fullName>
    </submittedName>
</protein>
<dbReference type="Proteomes" id="UP001291687">
    <property type="component" value="Unassembled WGS sequence"/>
</dbReference>
<comment type="caution">
    <text evidence="1">The sequence shown here is derived from an EMBL/GenBank/DDBJ whole genome shotgun (WGS) entry which is preliminary data.</text>
</comment>
<accession>A0ABU5NC57</accession>
<sequence>MKQTSKKKELDFLKSLPSAQPKQLTLSFPNGCTSNQGSYNNYPMPHNPLKLEWVNFLKEISKTKNGDTLTLFLDCNYMSLKHIETLLKVVQLSNCSVKEIAMHNIDALLSYSLEPSLCVTSNKPDLLSSSLSNSEIFKSALSKSTLSQSVMVSNSIFAQLAQEEQEVLAKSLPLLLEKALKVNLSDLPLGSSTCDFMFSILNNLRCSELAISASVHNAMDMSMIPDYLNFFISQNKHIAKLDISKICQIIGTDILSEAVVLGCYNNPRIEVKYSDVMYSKNNIPFNFKYYFDLSEIRMEPVKEDFIKSLLQVANKLAADLGFPKEIIAHIMRDYVDPYHYMETTSMFQPDGQHITALLGLDHTTDIVADFS</sequence>
<proteinExistence type="predicted"/>